<protein>
    <recommendedName>
        <fullName evidence="6">Oxidoreductase</fullName>
    </recommendedName>
</protein>
<evidence type="ECO:0008006" key="6">
    <source>
        <dbReference type="Google" id="ProtNLM"/>
    </source>
</evidence>
<name>A0A4Q4TTM7_9PEZI</name>
<dbReference type="OrthoDB" id="191139at2759"/>
<dbReference type="GO" id="GO:0016491">
    <property type="term" value="F:oxidoreductase activity"/>
    <property type="evidence" value="ECO:0007669"/>
    <property type="project" value="UniProtKB-KW"/>
</dbReference>
<comment type="similarity">
    <text evidence="1 3">Belongs to the short-chain dehydrogenases/reductases (SDR) family.</text>
</comment>
<dbReference type="SUPFAM" id="SSF51735">
    <property type="entry name" value="NAD(P)-binding Rossmann-fold domains"/>
    <property type="match status" value="1"/>
</dbReference>
<evidence type="ECO:0000256" key="3">
    <source>
        <dbReference type="RuleBase" id="RU000363"/>
    </source>
</evidence>
<evidence type="ECO:0000313" key="4">
    <source>
        <dbReference type="EMBL" id="RYP10856.1"/>
    </source>
</evidence>
<dbReference type="PANTHER" id="PTHR24320:SF283">
    <property type="entry name" value="RETINOL DEHYDROGENASE 11"/>
    <property type="match status" value="1"/>
</dbReference>
<dbReference type="PRINTS" id="PR00080">
    <property type="entry name" value="SDRFAMILY"/>
</dbReference>
<dbReference type="Pfam" id="PF00106">
    <property type="entry name" value="adh_short"/>
    <property type="match status" value="1"/>
</dbReference>
<reference evidence="4 5" key="1">
    <citation type="submission" date="2018-06" db="EMBL/GenBank/DDBJ databases">
        <title>Complete Genomes of Monosporascus.</title>
        <authorList>
            <person name="Robinson A.J."/>
            <person name="Natvig D.O."/>
        </authorList>
    </citation>
    <scope>NUCLEOTIDE SEQUENCE [LARGE SCALE GENOMIC DNA]</scope>
    <source>
        <strain evidence="4 5">CBS 110550</strain>
    </source>
</reference>
<proteinExistence type="inferred from homology"/>
<evidence type="ECO:0000313" key="5">
    <source>
        <dbReference type="Proteomes" id="UP000293360"/>
    </source>
</evidence>
<dbReference type="InterPro" id="IPR002347">
    <property type="entry name" value="SDR_fam"/>
</dbReference>
<dbReference type="PANTHER" id="PTHR24320">
    <property type="entry name" value="RETINOL DEHYDROGENASE"/>
    <property type="match status" value="1"/>
</dbReference>
<accession>A0A4Q4TTM7</accession>
<dbReference type="EMBL" id="QJNU01000011">
    <property type="protein sequence ID" value="RYP10856.1"/>
    <property type="molecule type" value="Genomic_DNA"/>
</dbReference>
<dbReference type="Gene3D" id="3.40.50.720">
    <property type="entry name" value="NAD(P)-binding Rossmann-like Domain"/>
    <property type="match status" value="1"/>
</dbReference>
<dbReference type="AlphaFoldDB" id="A0A4Q4TTM7"/>
<gene>
    <name evidence="4" type="ORF">DL764_000408</name>
</gene>
<keyword evidence="5" id="KW-1185">Reference proteome</keyword>
<sequence>MAHKYNKETTSDELVKDFAPCIKGSVIITTGVSPGGVSEHFVRTIARGEPALMIFAGRSVEKTQKVADTVTAEHPNVKVRVLKVDLGSLASVREAAAAVNGWADVPYVDVLVNNAAVMAVPYHLTSDGFESQFGTNHLGHFLFTNLIIDKIMASKNPRIVNVSSDGHRLNPIRWDDLNFDGGKTYNKWQAYGQSKTANMLFSLSLAERLGPKGLLAFSLHPGHVMGTTLGAHCDWSVDFETLHKLLGNKDGWSEGFSLKDKEHGAATHVFAAYSPDIKEHNGGYFQDSRLADPYNDIVKPWATSPIEADRLWKLNAPAKDTGNPVPRKEA</sequence>
<evidence type="ECO:0000256" key="2">
    <source>
        <dbReference type="ARBA" id="ARBA00023002"/>
    </source>
</evidence>
<dbReference type="STRING" id="155417.A0A4Q4TTM7"/>
<comment type="caution">
    <text evidence="4">The sequence shown here is derived from an EMBL/GenBank/DDBJ whole genome shotgun (WGS) entry which is preliminary data.</text>
</comment>
<dbReference type="InterPro" id="IPR036291">
    <property type="entry name" value="NAD(P)-bd_dom_sf"/>
</dbReference>
<organism evidence="4 5">
    <name type="scientific">Monosporascus ibericus</name>
    <dbReference type="NCBI Taxonomy" id="155417"/>
    <lineage>
        <taxon>Eukaryota</taxon>
        <taxon>Fungi</taxon>
        <taxon>Dikarya</taxon>
        <taxon>Ascomycota</taxon>
        <taxon>Pezizomycotina</taxon>
        <taxon>Sordariomycetes</taxon>
        <taxon>Xylariomycetidae</taxon>
        <taxon>Xylariales</taxon>
        <taxon>Xylariales incertae sedis</taxon>
        <taxon>Monosporascus</taxon>
    </lineage>
</organism>
<keyword evidence="2" id="KW-0560">Oxidoreductase</keyword>
<dbReference type="Proteomes" id="UP000293360">
    <property type="component" value="Unassembled WGS sequence"/>
</dbReference>
<evidence type="ECO:0000256" key="1">
    <source>
        <dbReference type="ARBA" id="ARBA00006484"/>
    </source>
</evidence>